<evidence type="ECO:0000313" key="2">
    <source>
        <dbReference type="Proteomes" id="UP000471633"/>
    </source>
</evidence>
<dbReference type="EMBL" id="AMPZ03000001">
    <property type="protein sequence ID" value="KAH9596224.1"/>
    <property type="molecule type" value="Genomic_DNA"/>
</dbReference>
<dbReference type="Proteomes" id="UP000471633">
    <property type="component" value="Unassembled WGS sequence"/>
</dbReference>
<dbReference type="AlphaFoldDB" id="A0A922S731"/>
<keyword evidence="2" id="KW-1185">Reference proteome</keyword>
<protein>
    <submittedName>
        <fullName evidence="1">Leucine-rich repeat-containing protein 9, variant 3</fullName>
    </submittedName>
</protein>
<proteinExistence type="predicted"/>
<dbReference type="GeneID" id="24596959"/>
<accession>A0A922S731</accession>
<sequence length="146" mass="17325">MQAISSTKANEEEVFNVHNLYKLQLQRTESDQRVLAEESCHCFNMALNLIKLFCDRNMVTIIDHLQMSKDKWLTMYDRSFLLMRKLITQLFETLAACSEGIMRFSECLEYLFMSSKYHLDDLLKKTEKLEIYLHPTFEDNVKLSHT</sequence>
<reference evidence="1" key="1">
    <citation type="journal article" date="2012" name="Nat. Genet.">
        <title>Whole-genome sequence of Schistosoma haematobium.</title>
        <authorList>
            <person name="Young N.D."/>
            <person name="Jex A.R."/>
            <person name="Li B."/>
            <person name="Liu S."/>
            <person name="Yang L."/>
            <person name="Xiong Z."/>
            <person name="Li Y."/>
            <person name="Cantacessi C."/>
            <person name="Hall R.S."/>
            <person name="Xu X."/>
            <person name="Chen F."/>
            <person name="Wu X."/>
            <person name="Zerlotini A."/>
            <person name="Oliveira G."/>
            <person name="Hofmann A."/>
            <person name="Zhang G."/>
            <person name="Fang X."/>
            <person name="Kang Y."/>
            <person name="Campbell B.E."/>
            <person name="Loukas A."/>
            <person name="Ranganathan S."/>
            <person name="Rollinson D."/>
            <person name="Rinaldi G."/>
            <person name="Brindley P.J."/>
            <person name="Yang H."/>
            <person name="Wang J."/>
            <person name="Wang J."/>
            <person name="Gasser R.B."/>
        </authorList>
    </citation>
    <scope>NUCLEOTIDE SEQUENCE</scope>
</reference>
<evidence type="ECO:0000313" key="1">
    <source>
        <dbReference type="EMBL" id="KAH9596224.1"/>
    </source>
</evidence>
<name>A0A922S731_SCHHA</name>
<reference evidence="1" key="3">
    <citation type="submission" date="2021-06" db="EMBL/GenBank/DDBJ databases">
        <title>Chromosome-level genome assembly for S. haematobium.</title>
        <authorList>
            <person name="Stroehlein A.J."/>
        </authorList>
    </citation>
    <scope>NUCLEOTIDE SEQUENCE</scope>
</reference>
<reference evidence="1" key="2">
    <citation type="journal article" date="2019" name="Gigascience">
        <title>High-quality Schistosoma haematobium genome achieved by single-molecule and long-range sequencing.</title>
        <authorList>
            <person name="Stroehlein A.J."/>
            <person name="Korhonen P.K."/>
            <person name="Chong T.M."/>
            <person name="Lim Y.L."/>
            <person name="Chan K.G."/>
            <person name="Webster B."/>
            <person name="Rollinson D."/>
            <person name="Brindley P.J."/>
            <person name="Gasser R.B."/>
            <person name="Young N.D."/>
        </authorList>
    </citation>
    <scope>NUCLEOTIDE SEQUENCE</scope>
</reference>
<dbReference type="RefSeq" id="XP_051074969.1">
    <property type="nucleotide sequence ID" value="XM_051209513.1"/>
</dbReference>
<reference evidence="1" key="4">
    <citation type="journal article" date="2022" name="PLoS Pathog.">
        <title>Chromosome-level genome of Schistosoma haematobium underpins genome-wide explorations of molecular variation.</title>
        <authorList>
            <person name="Stroehlein A.J."/>
            <person name="Korhonen P.K."/>
            <person name="Lee V.V."/>
            <person name="Ralph S.A."/>
            <person name="Mentink-Kane M."/>
            <person name="You H."/>
            <person name="McManus D.P."/>
            <person name="Tchuente L.T."/>
            <person name="Stothard J.R."/>
            <person name="Kaur P."/>
            <person name="Dudchenko O."/>
            <person name="Aiden E.L."/>
            <person name="Yang B."/>
            <person name="Yang H."/>
            <person name="Emery A.M."/>
            <person name="Webster B.L."/>
            <person name="Brindley P.J."/>
            <person name="Rollinson D."/>
            <person name="Chang B.C.H."/>
            <person name="Gasser R.B."/>
            <person name="Young N.D."/>
        </authorList>
    </citation>
    <scope>NUCLEOTIDE SEQUENCE</scope>
</reference>
<dbReference type="CTD" id="24596959"/>
<organism evidence="1 2">
    <name type="scientific">Schistosoma haematobium</name>
    <name type="common">Blood fluke</name>
    <dbReference type="NCBI Taxonomy" id="6185"/>
    <lineage>
        <taxon>Eukaryota</taxon>
        <taxon>Metazoa</taxon>
        <taxon>Spiralia</taxon>
        <taxon>Lophotrochozoa</taxon>
        <taxon>Platyhelminthes</taxon>
        <taxon>Trematoda</taxon>
        <taxon>Digenea</taxon>
        <taxon>Strigeidida</taxon>
        <taxon>Schistosomatoidea</taxon>
        <taxon>Schistosomatidae</taxon>
        <taxon>Schistosoma</taxon>
    </lineage>
</organism>
<comment type="caution">
    <text evidence="1">The sequence shown here is derived from an EMBL/GenBank/DDBJ whole genome shotgun (WGS) entry which is preliminary data.</text>
</comment>
<gene>
    <name evidence="1" type="primary">LRRC9_1</name>
    <name evidence="1" type="ORF">MS3_00001975</name>
</gene>